<accession>A0A0F9C3P2</accession>
<comment type="caution">
    <text evidence="1">The sequence shown here is derived from an EMBL/GenBank/DDBJ whole genome shotgun (WGS) entry which is preliminary data.</text>
</comment>
<reference evidence="1" key="1">
    <citation type="journal article" date="2015" name="Nature">
        <title>Complex archaea that bridge the gap between prokaryotes and eukaryotes.</title>
        <authorList>
            <person name="Spang A."/>
            <person name="Saw J.H."/>
            <person name="Jorgensen S.L."/>
            <person name="Zaremba-Niedzwiedzka K."/>
            <person name="Martijn J."/>
            <person name="Lind A.E."/>
            <person name="van Eijk R."/>
            <person name="Schleper C."/>
            <person name="Guy L."/>
            <person name="Ettema T.J."/>
        </authorList>
    </citation>
    <scope>NUCLEOTIDE SEQUENCE</scope>
</reference>
<dbReference type="EMBL" id="LAZR01034962">
    <property type="protein sequence ID" value="KKL28814.1"/>
    <property type="molecule type" value="Genomic_DNA"/>
</dbReference>
<name>A0A0F9C3P2_9ZZZZ</name>
<evidence type="ECO:0000313" key="1">
    <source>
        <dbReference type="EMBL" id="KKL28814.1"/>
    </source>
</evidence>
<gene>
    <name evidence="1" type="ORF">LCGC14_2371440</name>
</gene>
<protein>
    <submittedName>
        <fullName evidence="1">Uncharacterized protein</fullName>
    </submittedName>
</protein>
<organism evidence="1">
    <name type="scientific">marine sediment metagenome</name>
    <dbReference type="NCBI Taxonomy" id="412755"/>
    <lineage>
        <taxon>unclassified sequences</taxon>
        <taxon>metagenomes</taxon>
        <taxon>ecological metagenomes</taxon>
    </lineage>
</organism>
<sequence length="98" mass="10807">MTKRQIVLGGVIAWVAIHGGLFAAGALFGGGIEALTHPFDGDRGDDTVQCQEDEVAIHGGLADWYDPDLPLACVNFEEFPELHPFDYEQWRAETYRDG</sequence>
<proteinExistence type="predicted"/>
<dbReference type="AlphaFoldDB" id="A0A0F9C3P2"/>
<feature type="non-terminal residue" evidence="1">
    <location>
        <position position="98"/>
    </location>
</feature>